<comment type="caution">
    <text evidence="2">The sequence shown here is derived from an EMBL/GenBank/DDBJ whole genome shotgun (WGS) entry which is preliminary data.</text>
</comment>
<proteinExistence type="predicted"/>
<gene>
    <name evidence="2" type="ORF">SDC9_177696</name>
</gene>
<dbReference type="AlphaFoldDB" id="A0A645H314"/>
<protein>
    <submittedName>
        <fullName evidence="2">Uncharacterized protein</fullName>
    </submittedName>
</protein>
<organism evidence="2">
    <name type="scientific">bioreactor metagenome</name>
    <dbReference type="NCBI Taxonomy" id="1076179"/>
    <lineage>
        <taxon>unclassified sequences</taxon>
        <taxon>metagenomes</taxon>
        <taxon>ecological metagenomes</taxon>
    </lineage>
</organism>
<accession>A0A645H314</accession>
<evidence type="ECO:0000256" key="1">
    <source>
        <dbReference type="SAM" id="MobiDB-lite"/>
    </source>
</evidence>
<reference evidence="2" key="1">
    <citation type="submission" date="2019-08" db="EMBL/GenBank/DDBJ databases">
        <authorList>
            <person name="Kucharzyk K."/>
            <person name="Murdoch R.W."/>
            <person name="Higgins S."/>
            <person name="Loffler F."/>
        </authorList>
    </citation>
    <scope>NUCLEOTIDE SEQUENCE</scope>
</reference>
<dbReference type="EMBL" id="VSSQ01081280">
    <property type="protein sequence ID" value="MPN30233.1"/>
    <property type="molecule type" value="Genomic_DNA"/>
</dbReference>
<evidence type="ECO:0000313" key="2">
    <source>
        <dbReference type="EMBL" id="MPN30233.1"/>
    </source>
</evidence>
<sequence>MGENRHVGENQNGRNDQPQRRRTHASEHALNDRIVFPLLE</sequence>
<name>A0A645H314_9ZZZZ</name>
<feature type="region of interest" description="Disordered" evidence="1">
    <location>
        <begin position="1"/>
        <end position="40"/>
    </location>
</feature>